<dbReference type="InterPro" id="IPR030923">
    <property type="entry name" value="LptG"/>
</dbReference>
<gene>
    <name evidence="10" type="primary">lptG</name>
    <name evidence="10" type="ORF">GCM10022278_16890</name>
</gene>
<evidence type="ECO:0000256" key="7">
    <source>
        <dbReference type="ARBA" id="ARBA00023136"/>
    </source>
</evidence>
<organism evidence="10 11">
    <name type="scientific">Allohahella marinimesophila</name>
    <dbReference type="NCBI Taxonomy" id="1054972"/>
    <lineage>
        <taxon>Bacteria</taxon>
        <taxon>Pseudomonadati</taxon>
        <taxon>Pseudomonadota</taxon>
        <taxon>Gammaproteobacteria</taxon>
        <taxon>Oceanospirillales</taxon>
        <taxon>Hahellaceae</taxon>
        <taxon>Allohahella</taxon>
    </lineage>
</organism>
<evidence type="ECO:0000313" key="11">
    <source>
        <dbReference type="Proteomes" id="UP001501337"/>
    </source>
</evidence>
<dbReference type="Pfam" id="PF03739">
    <property type="entry name" value="LptF_LptG"/>
    <property type="match status" value="1"/>
</dbReference>
<proteinExistence type="inferred from homology"/>
<comment type="subcellular location">
    <subcellularLocation>
        <location evidence="2">Cell membrane</location>
        <topology evidence="2">Multi-pass membrane protein</topology>
    </subcellularLocation>
</comment>
<feature type="transmembrane region" description="Helical" evidence="9">
    <location>
        <begin position="303"/>
        <end position="320"/>
    </location>
</feature>
<evidence type="ECO:0000256" key="6">
    <source>
        <dbReference type="ARBA" id="ARBA00022989"/>
    </source>
</evidence>
<feature type="transmembrane region" description="Helical" evidence="9">
    <location>
        <begin position="100"/>
        <end position="121"/>
    </location>
</feature>
<evidence type="ECO:0000313" key="10">
    <source>
        <dbReference type="EMBL" id="GAA3959192.1"/>
    </source>
</evidence>
<evidence type="ECO:0000256" key="8">
    <source>
        <dbReference type="ARBA" id="ARBA00026081"/>
    </source>
</evidence>
<feature type="transmembrane region" description="Helical" evidence="9">
    <location>
        <begin position="277"/>
        <end position="296"/>
    </location>
</feature>
<comment type="subunit">
    <text evidence="8">Component of the lipopolysaccharide transport and assembly complex. The LptBFG transporter is composed of two ATP-binding proteins (LptB) and two transmembrane proteins (LptF and LptG).</text>
</comment>
<feature type="transmembrane region" description="Helical" evidence="9">
    <location>
        <begin position="332"/>
        <end position="354"/>
    </location>
</feature>
<evidence type="ECO:0000256" key="1">
    <source>
        <dbReference type="ARBA" id="ARBA00002265"/>
    </source>
</evidence>
<dbReference type="RefSeq" id="WP_344805258.1">
    <property type="nucleotide sequence ID" value="NZ_BAABBO010000007.1"/>
</dbReference>
<comment type="similarity">
    <text evidence="3">Belongs to the LptF/LptG family.</text>
</comment>
<dbReference type="PANTHER" id="PTHR33529:SF2">
    <property type="entry name" value="LIPOPOLYSACCHARIDE EXPORT SYSTEM PERMEASE PROTEIN LPTG"/>
    <property type="match status" value="1"/>
</dbReference>
<dbReference type="NCBIfam" id="TIGR04408">
    <property type="entry name" value="LptG_lptG"/>
    <property type="match status" value="1"/>
</dbReference>
<keyword evidence="7 9" id="KW-0472">Membrane</keyword>
<comment type="function">
    <text evidence="1">Part of the ABC transporter complex LptBFG involved in the translocation of lipopolysaccharide (LPS) from the inner membrane to the outer membrane.</text>
</comment>
<evidence type="ECO:0000256" key="2">
    <source>
        <dbReference type="ARBA" id="ARBA00004651"/>
    </source>
</evidence>
<evidence type="ECO:0000256" key="3">
    <source>
        <dbReference type="ARBA" id="ARBA00007725"/>
    </source>
</evidence>
<protein>
    <submittedName>
        <fullName evidence="10">LPS export ABC transporter permease LptG</fullName>
    </submittedName>
</protein>
<keyword evidence="6 9" id="KW-1133">Transmembrane helix</keyword>
<evidence type="ECO:0000256" key="5">
    <source>
        <dbReference type="ARBA" id="ARBA00022692"/>
    </source>
</evidence>
<reference evidence="11" key="1">
    <citation type="journal article" date="2019" name="Int. J. Syst. Evol. Microbiol.">
        <title>The Global Catalogue of Microorganisms (GCM) 10K type strain sequencing project: providing services to taxonomists for standard genome sequencing and annotation.</title>
        <authorList>
            <consortium name="The Broad Institute Genomics Platform"/>
            <consortium name="The Broad Institute Genome Sequencing Center for Infectious Disease"/>
            <person name="Wu L."/>
            <person name="Ma J."/>
        </authorList>
    </citation>
    <scope>NUCLEOTIDE SEQUENCE [LARGE SCALE GENOMIC DNA]</scope>
    <source>
        <strain evidence="11">JCM 17555</strain>
    </source>
</reference>
<evidence type="ECO:0000256" key="9">
    <source>
        <dbReference type="SAM" id="Phobius"/>
    </source>
</evidence>
<feature type="transmembrane region" description="Helical" evidence="9">
    <location>
        <begin position="12"/>
        <end position="38"/>
    </location>
</feature>
<keyword evidence="11" id="KW-1185">Reference proteome</keyword>
<dbReference type="EMBL" id="BAABBO010000007">
    <property type="protein sequence ID" value="GAA3959192.1"/>
    <property type="molecule type" value="Genomic_DNA"/>
</dbReference>
<dbReference type="Proteomes" id="UP001501337">
    <property type="component" value="Unassembled WGS sequence"/>
</dbReference>
<keyword evidence="4" id="KW-1003">Cell membrane</keyword>
<name>A0ABP7P3M0_9GAMM</name>
<feature type="transmembrane region" description="Helical" evidence="9">
    <location>
        <begin position="68"/>
        <end position="88"/>
    </location>
</feature>
<evidence type="ECO:0000256" key="4">
    <source>
        <dbReference type="ARBA" id="ARBA00022475"/>
    </source>
</evidence>
<accession>A0ABP7P3M0</accession>
<sequence length="358" mass="39451">MILSNGQLLNRYVTSTVAGAMMVVLFIVLALDLVFAFIAETDDLKNSYQFPQALEFMMLTVPRRIYDYLPLAAFIGSLVGLGTLANSSELTVMRAAGVSIARLIWMAMKPALVVVVVGLLIGEYVAPYTEQRAQTQKAVQQGASDNLASSSGVWHREGESYMHFNAVQVDGTLYGVSLFELDVNNRLQSASFARRAEYDGGDWRLLEVSTTTFEGSRTNSRYAESVPWETDLTPDVLKVLIVKPEYLSIEGLYTYMTYLRAQALDASEYAMAFWKKVLQPAATAVLVLIAISFIFGPLRSVTMGFRVFCGIIVGLLFKYAQDLLGPASLVFGFNPIIATLAPIIVSAIFGLVLLRRVR</sequence>
<dbReference type="PANTHER" id="PTHR33529">
    <property type="entry name" value="SLR0882 PROTEIN-RELATED"/>
    <property type="match status" value="1"/>
</dbReference>
<keyword evidence="5 9" id="KW-0812">Transmembrane</keyword>
<dbReference type="InterPro" id="IPR005495">
    <property type="entry name" value="LptG/LptF_permease"/>
</dbReference>
<comment type="caution">
    <text evidence="10">The sequence shown here is derived from an EMBL/GenBank/DDBJ whole genome shotgun (WGS) entry which is preliminary data.</text>
</comment>